<accession>A0A0K0DEY2</accession>
<name>A0A0K0DEY2_ANGCA</name>
<dbReference type="WBParaSite" id="ACAC_0000946701-mRNA-1">
    <property type="protein sequence ID" value="ACAC_0000946701-mRNA-1"/>
    <property type="gene ID" value="ACAC_0000946701"/>
</dbReference>
<sequence length="400" mass="46431">MSGGSSVEGSVQTTPFEFEWELCRENVKPLRSGRRVDAINQALAQNACGSKAESLANQQFDNMMKLCKDSNDPLKHCLEFCTWYAKRPEYIDDERMVRIWEKLADNSLDHGWEIYQHANTIGSLTRWSQDLEMRGAISYARAVLQRARRNGAVPLDAINSEEDRMEMRQIRRCLEERNDDDDSWNEDEYDENGKRVPFTRLAAMGDSSAAPVIRLPCIVGEQGSSKLDRGQRDQKSKRNQVNSFEVFEDHGDSVYTNLEDIFEMDNHIERFSLSDHDTEKWKASKVPLKKLEHCASNFTVWQDDNVQTEGTLSSKVVGSVVLKLKKLLIREMSIEIPRNLCRSDHKTPERLRKLNFFNLNLVFPPLRDIFHLEHLACMFESKQDKEEMEKIVRKIDFDEE</sequence>
<dbReference type="GO" id="GO:0005634">
    <property type="term" value="C:nucleus"/>
    <property type="evidence" value="ECO:0007669"/>
    <property type="project" value="TreeGrafter"/>
</dbReference>
<evidence type="ECO:0000313" key="3">
    <source>
        <dbReference type="WBParaSite" id="ACAC_0000946701-mRNA-1"/>
    </source>
</evidence>
<organism evidence="2 3">
    <name type="scientific">Angiostrongylus cantonensis</name>
    <name type="common">Rat lungworm</name>
    <dbReference type="NCBI Taxonomy" id="6313"/>
    <lineage>
        <taxon>Eukaryota</taxon>
        <taxon>Metazoa</taxon>
        <taxon>Ecdysozoa</taxon>
        <taxon>Nematoda</taxon>
        <taxon>Chromadorea</taxon>
        <taxon>Rhabditida</taxon>
        <taxon>Rhabditina</taxon>
        <taxon>Rhabditomorpha</taxon>
        <taxon>Strongyloidea</taxon>
        <taxon>Metastrongylidae</taxon>
        <taxon>Angiostrongylus</taxon>
    </lineage>
</organism>
<dbReference type="STRING" id="6313.A0A0K0DEY2"/>
<dbReference type="InterPro" id="IPR015661">
    <property type="entry name" value="Bub1/Mad3"/>
</dbReference>
<feature type="domain" description="BUB1 N-terminal" evidence="1">
    <location>
        <begin position="52"/>
        <end position="148"/>
    </location>
</feature>
<dbReference type="PANTHER" id="PTHR14030">
    <property type="entry name" value="MITOTIC CHECKPOINT SERINE/THREONINE-PROTEIN KINASE BUB1"/>
    <property type="match status" value="1"/>
</dbReference>
<dbReference type="SMART" id="SM00777">
    <property type="entry name" value="Mad3_BUB1_I"/>
    <property type="match status" value="1"/>
</dbReference>
<dbReference type="GO" id="GO:0004672">
    <property type="term" value="F:protein kinase activity"/>
    <property type="evidence" value="ECO:0007669"/>
    <property type="project" value="TreeGrafter"/>
</dbReference>
<dbReference type="AlphaFoldDB" id="A0A0K0DEY2"/>
<reference evidence="2" key="1">
    <citation type="submission" date="2012-09" db="EMBL/GenBank/DDBJ databases">
        <authorList>
            <person name="Martin A.A."/>
        </authorList>
    </citation>
    <scope>NUCLEOTIDE SEQUENCE</scope>
</reference>
<dbReference type="GO" id="GO:0051754">
    <property type="term" value="P:meiotic sister chromatid cohesion, centromeric"/>
    <property type="evidence" value="ECO:0007669"/>
    <property type="project" value="TreeGrafter"/>
</dbReference>
<evidence type="ECO:0000259" key="1">
    <source>
        <dbReference type="SMART" id="SM00777"/>
    </source>
</evidence>
<dbReference type="Proteomes" id="UP000035642">
    <property type="component" value="Unassembled WGS sequence"/>
</dbReference>
<keyword evidence="2" id="KW-1185">Reference proteome</keyword>
<dbReference type="PANTHER" id="PTHR14030:SF28">
    <property type="entry name" value="BUB1 N-TERMINAL DOMAIN-CONTAINING PROTEIN"/>
    <property type="match status" value="1"/>
</dbReference>
<proteinExistence type="predicted"/>
<reference evidence="3" key="2">
    <citation type="submission" date="2017-02" db="UniProtKB">
        <authorList>
            <consortium name="WormBaseParasite"/>
        </authorList>
    </citation>
    <scope>IDENTIFICATION</scope>
</reference>
<protein>
    <submittedName>
        <fullName evidence="3">BUB1 N-terminal domain-containing protein</fullName>
    </submittedName>
</protein>
<evidence type="ECO:0000313" key="2">
    <source>
        <dbReference type="Proteomes" id="UP000035642"/>
    </source>
</evidence>
<dbReference type="GO" id="GO:0007094">
    <property type="term" value="P:mitotic spindle assembly checkpoint signaling"/>
    <property type="evidence" value="ECO:0007669"/>
    <property type="project" value="InterPro"/>
</dbReference>
<dbReference type="Gene3D" id="1.25.40.430">
    <property type="match status" value="2"/>
</dbReference>
<dbReference type="InterPro" id="IPR013212">
    <property type="entry name" value="Mad3/Bub1_I"/>
</dbReference>